<dbReference type="PRINTS" id="PR00081">
    <property type="entry name" value="GDHRDH"/>
</dbReference>
<keyword evidence="5" id="KW-1185">Reference proteome</keyword>
<evidence type="ECO:0000256" key="1">
    <source>
        <dbReference type="ARBA" id="ARBA00006484"/>
    </source>
</evidence>
<gene>
    <name evidence="4" type="ORF">KHLLAP_LOCUS10810</name>
</gene>
<dbReference type="PRINTS" id="PR00080">
    <property type="entry name" value="SDRFAMILY"/>
</dbReference>
<protein>
    <submittedName>
        <fullName evidence="4">Uu.00g050450.m01.CDS01</fullName>
    </submittedName>
</protein>
<comment type="similarity">
    <text evidence="1 3">Belongs to the short-chain dehydrogenases/reductases (SDR) family.</text>
</comment>
<dbReference type="PROSITE" id="PS00061">
    <property type="entry name" value="ADH_SHORT"/>
    <property type="match status" value="1"/>
</dbReference>
<reference evidence="4" key="1">
    <citation type="submission" date="2023-10" db="EMBL/GenBank/DDBJ databases">
        <authorList>
            <person name="Hackl T."/>
        </authorList>
    </citation>
    <scope>NUCLEOTIDE SEQUENCE</scope>
</reference>
<evidence type="ECO:0000313" key="4">
    <source>
        <dbReference type="EMBL" id="CAJ2510342.1"/>
    </source>
</evidence>
<dbReference type="Proteomes" id="UP001295740">
    <property type="component" value="Unassembled WGS sequence"/>
</dbReference>
<dbReference type="Gene3D" id="3.40.50.720">
    <property type="entry name" value="NAD(P)-binding Rossmann-like Domain"/>
    <property type="match status" value="1"/>
</dbReference>
<dbReference type="GO" id="GO:0006633">
    <property type="term" value="P:fatty acid biosynthetic process"/>
    <property type="evidence" value="ECO:0007669"/>
    <property type="project" value="TreeGrafter"/>
</dbReference>
<sequence length="263" mass="27282">MASNLAQGKTIVVTGAAGGLGKAIAAAFLKAGGNVAICNINQERLDQIQSEWKSQSDKTLVWKTDITNEEAVKGFFDAVVSRFGGLDMLVNNAGIMDNFDGVGTASKETWDRVISINVTGAFLCLKAAVNAFESKPEPSGTVINIGSIASYRGVMAGAAYTAAKHALLGLTKNTAGYYGAKGISCIALLLGGMDETNIVDAFARGFNQVGMMLMGAVNPGYVPGKTGVPVADVAKYCLFFSDDSMARASNGASVCVNNNWPAA</sequence>
<dbReference type="InterPro" id="IPR002347">
    <property type="entry name" value="SDR_fam"/>
</dbReference>
<dbReference type="GO" id="GO:0048038">
    <property type="term" value="F:quinone binding"/>
    <property type="evidence" value="ECO:0007669"/>
    <property type="project" value="TreeGrafter"/>
</dbReference>
<dbReference type="InterPro" id="IPR020904">
    <property type="entry name" value="Sc_DH/Rdtase_CS"/>
</dbReference>
<name>A0AAI8VSM8_9PEZI</name>
<comment type="caution">
    <text evidence="4">The sequence shown here is derived from an EMBL/GenBank/DDBJ whole genome shotgun (WGS) entry which is preliminary data.</text>
</comment>
<dbReference type="SUPFAM" id="SSF51735">
    <property type="entry name" value="NAD(P)-binding Rossmann-fold domains"/>
    <property type="match status" value="1"/>
</dbReference>
<dbReference type="EMBL" id="CAUWAG010000014">
    <property type="protein sequence ID" value="CAJ2510342.1"/>
    <property type="molecule type" value="Genomic_DNA"/>
</dbReference>
<organism evidence="4 5">
    <name type="scientific">Anthostomella pinea</name>
    <dbReference type="NCBI Taxonomy" id="933095"/>
    <lineage>
        <taxon>Eukaryota</taxon>
        <taxon>Fungi</taxon>
        <taxon>Dikarya</taxon>
        <taxon>Ascomycota</taxon>
        <taxon>Pezizomycotina</taxon>
        <taxon>Sordariomycetes</taxon>
        <taxon>Xylariomycetidae</taxon>
        <taxon>Xylariales</taxon>
        <taxon>Xylariaceae</taxon>
        <taxon>Anthostomella</taxon>
    </lineage>
</organism>
<keyword evidence="2" id="KW-0521">NADP</keyword>
<evidence type="ECO:0000256" key="2">
    <source>
        <dbReference type="ARBA" id="ARBA00022857"/>
    </source>
</evidence>
<proteinExistence type="inferred from homology"/>
<dbReference type="GO" id="GO:0016616">
    <property type="term" value="F:oxidoreductase activity, acting on the CH-OH group of donors, NAD or NADP as acceptor"/>
    <property type="evidence" value="ECO:0007669"/>
    <property type="project" value="TreeGrafter"/>
</dbReference>
<dbReference type="InterPro" id="IPR036291">
    <property type="entry name" value="NAD(P)-bd_dom_sf"/>
</dbReference>
<dbReference type="CDD" id="cd05233">
    <property type="entry name" value="SDR_c"/>
    <property type="match status" value="1"/>
</dbReference>
<evidence type="ECO:0000313" key="5">
    <source>
        <dbReference type="Proteomes" id="UP001295740"/>
    </source>
</evidence>
<dbReference type="Pfam" id="PF00106">
    <property type="entry name" value="adh_short"/>
    <property type="match status" value="1"/>
</dbReference>
<accession>A0AAI8VSM8</accession>
<dbReference type="PANTHER" id="PTHR42760">
    <property type="entry name" value="SHORT-CHAIN DEHYDROGENASES/REDUCTASES FAMILY MEMBER"/>
    <property type="match status" value="1"/>
</dbReference>
<dbReference type="AlphaFoldDB" id="A0AAI8VSM8"/>
<dbReference type="FunFam" id="3.40.50.720:FF:000084">
    <property type="entry name" value="Short-chain dehydrogenase reductase"/>
    <property type="match status" value="1"/>
</dbReference>
<dbReference type="PANTHER" id="PTHR42760:SF127">
    <property type="entry name" value="3-KETOACYL-ACYL CARRIER PROTEIN REDUCTASE-RELATED"/>
    <property type="match status" value="1"/>
</dbReference>
<evidence type="ECO:0000256" key="3">
    <source>
        <dbReference type="RuleBase" id="RU000363"/>
    </source>
</evidence>